<accession>A0A5C8NN43</accession>
<dbReference type="Pfam" id="PF08812">
    <property type="entry name" value="YtxC"/>
    <property type="match status" value="1"/>
</dbReference>
<comment type="caution">
    <text evidence="1">The sequence shown here is derived from an EMBL/GenBank/DDBJ whole genome shotgun (WGS) entry which is preliminary data.</text>
</comment>
<dbReference type="RefSeq" id="WP_147668540.1">
    <property type="nucleotide sequence ID" value="NZ_VDUW01000009.1"/>
</dbReference>
<name>A0A5C8NN43_9BACI</name>
<keyword evidence="2" id="KW-1185">Reference proteome</keyword>
<proteinExistence type="predicted"/>
<dbReference type="Proteomes" id="UP000321574">
    <property type="component" value="Unassembled WGS sequence"/>
</dbReference>
<sequence length="277" mass="32798">MFEVYFQSTKEVTYFCESLFQITNEINVHWETSKDWGNRLQLNNSSKQLAISISKAMVEVFMNFHLTEVVRKLIKDKYYYTDQEEINRILNLTEEMLLEEHHDFNILDKEYPKDMLQTLFYTNIRQTPSIHFDSIIQFRLSAFRDKLIQWIGLAIDDFKREEDHQAFIHMLREYISNKQASHDLIHVLQGDSFTFYKTDGSHLTEKKLKQLMHKEPLYIVGLDGNEMNLAPLIAIAPNTIKIYGDDPSEPKTQTIINVFQEKVKFLPVSDFPFSLQR</sequence>
<organism evidence="1 2">
    <name type="scientific">Cerasibacillus terrae</name>
    <dbReference type="NCBI Taxonomy" id="2498845"/>
    <lineage>
        <taxon>Bacteria</taxon>
        <taxon>Bacillati</taxon>
        <taxon>Bacillota</taxon>
        <taxon>Bacilli</taxon>
        <taxon>Bacillales</taxon>
        <taxon>Bacillaceae</taxon>
        <taxon>Cerasibacillus</taxon>
    </lineage>
</organism>
<dbReference type="OrthoDB" id="2986513at2"/>
<dbReference type="AlphaFoldDB" id="A0A5C8NN43"/>
<dbReference type="EMBL" id="VDUW01000009">
    <property type="protein sequence ID" value="TXL62510.1"/>
    <property type="molecule type" value="Genomic_DNA"/>
</dbReference>
<evidence type="ECO:0000313" key="2">
    <source>
        <dbReference type="Proteomes" id="UP000321574"/>
    </source>
</evidence>
<evidence type="ECO:0000313" key="1">
    <source>
        <dbReference type="EMBL" id="TXL62510.1"/>
    </source>
</evidence>
<gene>
    <name evidence="1" type="ORF">FHP05_11935</name>
</gene>
<reference evidence="1 2" key="1">
    <citation type="submission" date="2019-06" db="EMBL/GenBank/DDBJ databases">
        <title>Cerasibacillus sp. nov., isolated from maize field.</title>
        <authorList>
            <person name="Lin S.-Y."/>
            <person name="Tsai C.-F."/>
            <person name="Young C.-C."/>
        </authorList>
    </citation>
    <scope>NUCLEOTIDE SEQUENCE [LARGE SCALE GENOMIC DNA]</scope>
    <source>
        <strain evidence="1 2">CC-CFT480</strain>
    </source>
</reference>
<dbReference type="InterPro" id="IPR014199">
    <property type="entry name" value="Spore_YtxC"/>
</dbReference>
<protein>
    <submittedName>
        <fullName evidence="1">Putative sporulation protein YtxC</fullName>
    </submittedName>
</protein>